<dbReference type="CDD" id="cd02892">
    <property type="entry name" value="SQCY_1"/>
    <property type="match status" value="1"/>
</dbReference>
<dbReference type="Pfam" id="PF13249">
    <property type="entry name" value="SQHop_cyclase_N"/>
    <property type="match status" value="1"/>
</dbReference>
<dbReference type="InterPro" id="IPR018333">
    <property type="entry name" value="Squalene_cyclase"/>
</dbReference>
<evidence type="ECO:0000313" key="9">
    <source>
        <dbReference type="Proteomes" id="UP000182983"/>
    </source>
</evidence>
<evidence type="ECO:0000259" key="7">
    <source>
        <dbReference type="Pfam" id="PF13249"/>
    </source>
</evidence>
<dbReference type="InterPro" id="IPR008930">
    <property type="entry name" value="Terpenoid_cyclase/PrenylTrfase"/>
</dbReference>
<dbReference type="PANTHER" id="PTHR11764:SF20">
    <property type="entry name" value="LANOSTEROL SYNTHASE"/>
    <property type="match status" value="1"/>
</dbReference>
<dbReference type="GO" id="GO:0005811">
    <property type="term" value="C:lipid droplet"/>
    <property type="evidence" value="ECO:0007669"/>
    <property type="project" value="InterPro"/>
</dbReference>
<dbReference type="OrthoDB" id="9758578at2"/>
<keyword evidence="3" id="KW-0677">Repeat</keyword>
<dbReference type="Gene3D" id="1.50.10.20">
    <property type="match status" value="2"/>
</dbReference>
<name>A0A1H6GU73_MAGFU</name>
<feature type="domain" description="Squalene cyclase N-terminal" evidence="7">
    <location>
        <begin position="61"/>
        <end position="354"/>
    </location>
</feature>
<organism evidence="8 9">
    <name type="scientific">Magnetospirillum fulvum</name>
    <name type="common">Rhodospirillum fulvum</name>
    <dbReference type="NCBI Taxonomy" id="1082"/>
    <lineage>
        <taxon>Bacteria</taxon>
        <taxon>Pseudomonadati</taxon>
        <taxon>Pseudomonadota</taxon>
        <taxon>Alphaproteobacteria</taxon>
        <taxon>Rhodospirillales</taxon>
        <taxon>Rhodospirillaceae</taxon>
        <taxon>Magnetospirillum</taxon>
    </lineage>
</organism>
<dbReference type="GO" id="GO:0016866">
    <property type="term" value="F:intramolecular transferase activity"/>
    <property type="evidence" value="ECO:0007669"/>
    <property type="project" value="InterPro"/>
</dbReference>
<dbReference type="NCBIfam" id="TIGR01507">
    <property type="entry name" value="hopene_cyclase"/>
    <property type="match status" value="1"/>
</dbReference>
<accession>A0A1H6GU73</accession>
<dbReference type="SUPFAM" id="SSF48239">
    <property type="entry name" value="Terpenoid cyclases/Protein prenyltransferases"/>
    <property type="match status" value="2"/>
</dbReference>
<feature type="domain" description="Squalene cyclase C-terminal" evidence="6">
    <location>
        <begin position="368"/>
        <end position="666"/>
    </location>
</feature>
<dbReference type="AlphaFoldDB" id="A0A1H6GU73"/>
<dbReference type="InterPro" id="IPR006400">
    <property type="entry name" value="Hopene-cyclase"/>
</dbReference>
<dbReference type="GO" id="GO:0016104">
    <property type="term" value="P:triterpenoid biosynthetic process"/>
    <property type="evidence" value="ECO:0007669"/>
    <property type="project" value="InterPro"/>
</dbReference>
<dbReference type="EMBL" id="FNWO01000001">
    <property type="protein sequence ID" value="SEH25688.1"/>
    <property type="molecule type" value="Genomic_DNA"/>
</dbReference>
<protein>
    <submittedName>
        <fullName evidence="8">Squalene-hopene/tetraprenyl-beta-curcumene cyclase</fullName>
    </submittedName>
</protein>
<dbReference type="InterPro" id="IPR032697">
    <property type="entry name" value="SQ_cyclase_N"/>
</dbReference>
<evidence type="ECO:0000256" key="4">
    <source>
        <dbReference type="ARBA" id="ARBA00023235"/>
    </source>
</evidence>
<dbReference type="InterPro" id="IPR032696">
    <property type="entry name" value="SQ_cyclase_C"/>
</dbReference>
<evidence type="ECO:0000256" key="2">
    <source>
        <dbReference type="ARBA" id="ARBA00009755"/>
    </source>
</evidence>
<dbReference type="SFLD" id="SFLDG01016">
    <property type="entry name" value="Prenyltransferase_Like_2"/>
    <property type="match status" value="1"/>
</dbReference>
<dbReference type="UniPathway" id="UPA00337"/>
<feature type="compositionally biased region" description="Basic and acidic residues" evidence="5">
    <location>
        <begin position="10"/>
        <end position="24"/>
    </location>
</feature>
<evidence type="ECO:0000259" key="6">
    <source>
        <dbReference type="Pfam" id="PF13243"/>
    </source>
</evidence>
<evidence type="ECO:0000256" key="5">
    <source>
        <dbReference type="SAM" id="MobiDB-lite"/>
    </source>
</evidence>
<comment type="pathway">
    <text evidence="1">Secondary metabolite biosynthesis; hopanoid biosynthesis.</text>
</comment>
<dbReference type="NCBIfam" id="TIGR01787">
    <property type="entry name" value="squalene_cyclas"/>
    <property type="match status" value="1"/>
</dbReference>
<proteinExistence type="inferred from homology"/>
<reference evidence="9" key="1">
    <citation type="submission" date="2016-10" db="EMBL/GenBank/DDBJ databases">
        <authorList>
            <person name="Varghese N."/>
            <person name="Submissions S."/>
        </authorList>
    </citation>
    <scope>NUCLEOTIDE SEQUENCE [LARGE SCALE GENOMIC DNA]</scope>
    <source>
        <strain evidence="9">DSM 13234</strain>
    </source>
</reference>
<dbReference type="Proteomes" id="UP000182983">
    <property type="component" value="Unassembled WGS sequence"/>
</dbReference>
<feature type="region of interest" description="Disordered" evidence="5">
    <location>
        <begin position="1"/>
        <end position="26"/>
    </location>
</feature>
<keyword evidence="4" id="KW-0413">Isomerase</keyword>
<evidence type="ECO:0000256" key="1">
    <source>
        <dbReference type="ARBA" id="ARBA00004999"/>
    </source>
</evidence>
<comment type="similarity">
    <text evidence="2">Belongs to the terpene cyclase/mutase family.</text>
</comment>
<dbReference type="RefSeq" id="WP_083386568.1">
    <property type="nucleotide sequence ID" value="NZ_FNWO01000001.1"/>
</dbReference>
<evidence type="ECO:0000313" key="8">
    <source>
        <dbReference type="EMBL" id="SEH25688.1"/>
    </source>
</evidence>
<gene>
    <name evidence="8" type="ORF">SAMN04244559_00272</name>
</gene>
<keyword evidence="9" id="KW-1185">Reference proteome</keyword>
<evidence type="ECO:0000256" key="3">
    <source>
        <dbReference type="ARBA" id="ARBA00022737"/>
    </source>
</evidence>
<dbReference type="PANTHER" id="PTHR11764">
    <property type="entry name" value="TERPENE CYCLASE/MUTASE FAMILY MEMBER"/>
    <property type="match status" value="1"/>
</dbReference>
<sequence length="722" mass="80183">MTNQRTRLKVASERADEIDTDGDRTATLPVSPVVNSGKNSAPIGLAANTDSSLTVKIKAAINAAGDWLLDRQNEDGHWVGPLQSNACMEAQWCLALWFLGLENHPLRPRLGQSLLETQREDGSWEVYYAASAGDINTTVEAYAALRSLGFPESDPRLTKAREWILSKGGLGKVRVFTRYWLALIGEWPWEQTPNLPPEVIWLPDWAPFSIYNFSQWARATMMPLAVLSARRPSRPLPPGNRLDALFPEGREHFDYSLPVRDGAGWGDRFFRAADKALHRLQDMGAQYGRFAPWRDAAVRHTLEWILRHQDADGGWGGIQPPWVYGLMALHVEGYALDHPVMAKGLEALDHPGWRVDKGEASWIQASNSPVWDTMLTLIAFDDTGLAEAHPEATAKAVQWLLDHQIRRPGDWSRKLPGVKPGGWAFEYANSQYPDIDDTAEALIALAPFRHDPVWQTRGIEEAITLGVDWLIGMQSASGGWGAFDKDNNKQLLTKIPFCDFGEALDPPSVDVTAHIVEALARLGLSAEHPALARALAFIRAEQEADGPWFGRWGVNYIYGTCAVLPALATIGEDMNQPYVGRACDWLVSRQQDNGGWGESCASYMDPAQAGYGPVTASQTAWALMALLAVNRPEDRAAIERGCRYLVEHQENGCWEEPHYTATGFPGYGVGQSIKLTDPEIARRLMQGSELSRAFMLRYDLYRHYFPMMALGRAVRSGRVSGA</sequence>
<dbReference type="Pfam" id="PF13243">
    <property type="entry name" value="SQHop_cyclase_C"/>
    <property type="match status" value="1"/>
</dbReference>